<dbReference type="InterPro" id="IPR004130">
    <property type="entry name" value="Gpn"/>
</dbReference>
<comment type="similarity">
    <text evidence="1 5">Belongs to the GPN-loop GTPase family.</text>
</comment>
<dbReference type="AlphaFoldDB" id="A0A3N7EID4"/>
<keyword evidence="7" id="KW-1185">Reference proteome</keyword>
<sequence>MHCRKLSFFQNPFGNICLVIAKDCPLQACRYDFATNIEDLIKLIDVMNGHSLGPNGGLVYCMDYLEKNIGWLLSNLEPLLKDHYLLFDFPFKCQECYHETH</sequence>
<dbReference type="InParanoid" id="A0A3N7EID4"/>
<gene>
    <name evidence="6" type="ORF">POPTR_002G118101</name>
</gene>
<evidence type="ECO:0000313" key="7">
    <source>
        <dbReference type="Proteomes" id="UP000006729"/>
    </source>
</evidence>
<organism evidence="6 7">
    <name type="scientific">Populus trichocarpa</name>
    <name type="common">Western balsam poplar</name>
    <name type="synonym">Populus balsamifera subsp. trichocarpa</name>
    <dbReference type="NCBI Taxonomy" id="3694"/>
    <lineage>
        <taxon>Eukaryota</taxon>
        <taxon>Viridiplantae</taxon>
        <taxon>Streptophyta</taxon>
        <taxon>Embryophyta</taxon>
        <taxon>Tracheophyta</taxon>
        <taxon>Spermatophyta</taxon>
        <taxon>Magnoliopsida</taxon>
        <taxon>eudicotyledons</taxon>
        <taxon>Gunneridae</taxon>
        <taxon>Pentapetalae</taxon>
        <taxon>rosids</taxon>
        <taxon>fabids</taxon>
        <taxon>Malpighiales</taxon>
        <taxon>Salicaceae</taxon>
        <taxon>Saliceae</taxon>
        <taxon>Populus</taxon>
    </lineage>
</organism>
<keyword evidence="2 5" id="KW-0547">Nucleotide-binding</keyword>
<evidence type="ECO:0000256" key="3">
    <source>
        <dbReference type="ARBA" id="ARBA00022801"/>
    </source>
</evidence>
<dbReference type="Gene3D" id="3.40.50.300">
    <property type="entry name" value="P-loop containing nucleotide triphosphate hydrolases"/>
    <property type="match status" value="1"/>
</dbReference>
<dbReference type="STRING" id="3694.A0A3N7EID4"/>
<comment type="function">
    <text evidence="5">Small GTPase required for proper localization of RNA polymerase II and III (RNAPII and RNAPIII). May act at an RNAP assembly step prior to nuclear import.</text>
</comment>
<protein>
    <recommendedName>
        <fullName evidence="5">GPN-loop GTPase 2</fullName>
    </recommendedName>
</protein>
<dbReference type="InterPro" id="IPR027417">
    <property type="entry name" value="P-loop_NTPase"/>
</dbReference>
<evidence type="ECO:0000256" key="2">
    <source>
        <dbReference type="ARBA" id="ARBA00022741"/>
    </source>
</evidence>
<evidence type="ECO:0000256" key="1">
    <source>
        <dbReference type="ARBA" id="ARBA00005290"/>
    </source>
</evidence>
<evidence type="ECO:0000313" key="6">
    <source>
        <dbReference type="EMBL" id="RQO86843.1"/>
    </source>
</evidence>
<comment type="subunit">
    <text evidence="5">Binds to RNA polymerase II (RNAPII).</text>
</comment>
<accession>A0A3N7EID4</accession>
<dbReference type="SUPFAM" id="SSF52540">
    <property type="entry name" value="P-loop containing nucleoside triphosphate hydrolases"/>
    <property type="match status" value="1"/>
</dbReference>
<dbReference type="EMBL" id="CM009291">
    <property type="protein sequence ID" value="RQO86843.1"/>
    <property type="molecule type" value="Genomic_DNA"/>
</dbReference>
<keyword evidence="3 5" id="KW-0378">Hydrolase</keyword>
<dbReference type="PANTHER" id="PTHR21231:SF3">
    <property type="entry name" value="GPN-LOOP GTPASE 2"/>
    <property type="match status" value="1"/>
</dbReference>
<reference evidence="6 7" key="1">
    <citation type="journal article" date="2006" name="Science">
        <title>The genome of black cottonwood, Populus trichocarpa (Torr. &amp; Gray).</title>
        <authorList>
            <person name="Tuskan G.A."/>
            <person name="Difazio S."/>
            <person name="Jansson S."/>
            <person name="Bohlmann J."/>
            <person name="Grigoriev I."/>
            <person name="Hellsten U."/>
            <person name="Putnam N."/>
            <person name="Ralph S."/>
            <person name="Rombauts S."/>
            <person name="Salamov A."/>
            <person name="Schein J."/>
            <person name="Sterck L."/>
            <person name="Aerts A."/>
            <person name="Bhalerao R.R."/>
            <person name="Bhalerao R.P."/>
            <person name="Blaudez D."/>
            <person name="Boerjan W."/>
            <person name="Brun A."/>
            <person name="Brunner A."/>
            <person name="Busov V."/>
            <person name="Campbell M."/>
            <person name="Carlson J."/>
            <person name="Chalot M."/>
            <person name="Chapman J."/>
            <person name="Chen G.L."/>
            <person name="Cooper D."/>
            <person name="Coutinho P.M."/>
            <person name="Couturier J."/>
            <person name="Covert S."/>
            <person name="Cronk Q."/>
            <person name="Cunningham R."/>
            <person name="Davis J."/>
            <person name="Degroeve S."/>
            <person name="Dejardin A."/>
            <person name="Depamphilis C."/>
            <person name="Detter J."/>
            <person name="Dirks B."/>
            <person name="Dubchak I."/>
            <person name="Duplessis S."/>
            <person name="Ehlting J."/>
            <person name="Ellis B."/>
            <person name="Gendler K."/>
            <person name="Goodstein D."/>
            <person name="Gribskov M."/>
            <person name="Grimwood J."/>
            <person name="Groover A."/>
            <person name="Gunter L."/>
            <person name="Hamberger B."/>
            <person name="Heinze B."/>
            <person name="Helariutta Y."/>
            <person name="Henrissat B."/>
            <person name="Holligan D."/>
            <person name="Holt R."/>
            <person name="Huang W."/>
            <person name="Islam-Faridi N."/>
            <person name="Jones S."/>
            <person name="Jones-Rhoades M."/>
            <person name="Jorgensen R."/>
            <person name="Joshi C."/>
            <person name="Kangasjarvi J."/>
            <person name="Karlsson J."/>
            <person name="Kelleher C."/>
            <person name="Kirkpatrick R."/>
            <person name="Kirst M."/>
            <person name="Kohler A."/>
            <person name="Kalluri U."/>
            <person name="Larimer F."/>
            <person name="Leebens-Mack J."/>
            <person name="Leple J.C."/>
            <person name="Locascio P."/>
            <person name="Lou Y."/>
            <person name="Lucas S."/>
            <person name="Martin F."/>
            <person name="Montanini B."/>
            <person name="Napoli C."/>
            <person name="Nelson D.R."/>
            <person name="Nelson C."/>
            <person name="Nieminen K."/>
            <person name="Nilsson O."/>
            <person name="Pereda V."/>
            <person name="Peter G."/>
            <person name="Philippe R."/>
            <person name="Pilate G."/>
            <person name="Poliakov A."/>
            <person name="Razumovskaya J."/>
            <person name="Richardson P."/>
            <person name="Rinaldi C."/>
            <person name="Ritland K."/>
            <person name="Rouze P."/>
            <person name="Ryaboy D."/>
            <person name="Schmutz J."/>
            <person name="Schrader J."/>
            <person name="Segerman B."/>
            <person name="Shin H."/>
            <person name="Siddiqui A."/>
            <person name="Sterky F."/>
            <person name="Terry A."/>
            <person name="Tsai C.J."/>
            <person name="Uberbacher E."/>
            <person name="Unneberg P."/>
            <person name="Vahala J."/>
            <person name="Wall K."/>
            <person name="Wessler S."/>
            <person name="Yang G."/>
            <person name="Yin T."/>
            <person name="Douglas C."/>
            <person name="Marra M."/>
            <person name="Sandberg G."/>
            <person name="Van de Peer Y."/>
            <person name="Rokhsar D."/>
        </authorList>
    </citation>
    <scope>NUCLEOTIDE SEQUENCE [LARGE SCALE GENOMIC DNA]</scope>
    <source>
        <strain evidence="7">cv. Nisqually</strain>
    </source>
</reference>
<dbReference type="Proteomes" id="UP000006729">
    <property type="component" value="Chromosome 2"/>
</dbReference>
<proteinExistence type="inferred from homology"/>
<evidence type="ECO:0000256" key="5">
    <source>
        <dbReference type="RuleBase" id="RU365059"/>
    </source>
</evidence>
<dbReference type="PANTHER" id="PTHR21231">
    <property type="entry name" value="XPA-BINDING PROTEIN 1-RELATED"/>
    <property type="match status" value="1"/>
</dbReference>
<evidence type="ECO:0000256" key="4">
    <source>
        <dbReference type="ARBA" id="ARBA00023134"/>
    </source>
</evidence>
<dbReference type="Pfam" id="PF03029">
    <property type="entry name" value="ATP_bind_1"/>
    <property type="match status" value="1"/>
</dbReference>
<keyword evidence="4 5" id="KW-0342">GTP-binding</keyword>
<name>A0A3N7EID4_POPTR</name>
<dbReference type="GO" id="GO:0016787">
    <property type="term" value="F:hydrolase activity"/>
    <property type="evidence" value="ECO:0007669"/>
    <property type="project" value="UniProtKB-KW"/>
</dbReference>
<dbReference type="GO" id="GO:0005525">
    <property type="term" value="F:GTP binding"/>
    <property type="evidence" value="ECO:0007669"/>
    <property type="project" value="UniProtKB-KW"/>
</dbReference>